<feature type="domain" description="Tudor" evidence="3">
    <location>
        <begin position="969"/>
        <end position="1027"/>
    </location>
</feature>
<dbReference type="EnsemblMetazoa" id="OVOC12266.1">
    <property type="protein sequence ID" value="OVOC12266.1"/>
    <property type="gene ID" value="WBGene00249075"/>
</dbReference>
<dbReference type="SMART" id="SM00333">
    <property type="entry name" value="TUDOR"/>
    <property type="match status" value="2"/>
</dbReference>
<reference evidence="4" key="2">
    <citation type="submission" date="2022-06" db="UniProtKB">
        <authorList>
            <consortium name="EnsemblMetazoa"/>
        </authorList>
    </citation>
    <scope>IDENTIFICATION</scope>
</reference>
<accession>A0A8R1XQG5</accession>
<dbReference type="EMBL" id="CMVM020000413">
    <property type="status" value="NOT_ANNOTATED_CDS"/>
    <property type="molecule type" value="Genomic_DNA"/>
</dbReference>
<dbReference type="Gene3D" id="2.30.30.140">
    <property type="match status" value="2"/>
</dbReference>
<dbReference type="InterPro" id="IPR002999">
    <property type="entry name" value="Tudor"/>
</dbReference>
<dbReference type="SUPFAM" id="SSF63748">
    <property type="entry name" value="Tudor/PWWP/MBT"/>
    <property type="match status" value="2"/>
</dbReference>
<feature type="domain" description="Tudor" evidence="3">
    <location>
        <begin position="368"/>
        <end position="436"/>
    </location>
</feature>
<reference evidence="5" key="1">
    <citation type="submission" date="2013-10" db="EMBL/GenBank/DDBJ databases">
        <title>Genome sequencing of Onchocerca volvulus.</title>
        <authorList>
            <person name="Cotton J."/>
            <person name="Tsai J."/>
            <person name="Stanley E."/>
            <person name="Tracey A."/>
            <person name="Holroyd N."/>
            <person name="Lustigman S."/>
            <person name="Berriman M."/>
        </authorList>
    </citation>
    <scope>NUCLEOTIDE SEQUENCE</scope>
</reference>
<evidence type="ECO:0000313" key="5">
    <source>
        <dbReference type="Proteomes" id="UP000024404"/>
    </source>
</evidence>
<feature type="compositionally biased region" description="Polar residues" evidence="2">
    <location>
        <begin position="744"/>
        <end position="765"/>
    </location>
</feature>
<dbReference type="CDD" id="cd22249">
    <property type="entry name" value="UDM1_RNF168_RNF169-like"/>
    <property type="match status" value="1"/>
</dbReference>
<evidence type="ECO:0000256" key="2">
    <source>
        <dbReference type="SAM" id="MobiDB-lite"/>
    </source>
</evidence>
<dbReference type="Proteomes" id="UP000024404">
    <property type="component" value="Unassembled WGS sequence"/>
</dbReference>
<keyword evidence="5" id="KW-1185">Reference proteome</keyword>
<organism evidence="4 5">
    <name type="scientific">Onchocerca volvulus</name>
    <dbReference type="NCBI Taxonomy" id="6282"/>
    <lineage>
        <taxon>Eukaryota</taxon>
        <taxon>Metazoa</taxon>
        <taxon>Ecdysozoa</taxon>
        <taxon>Nematoda</taxon>
        <taxon>Chromadorea</taxon>
        <taxon>Rhabditida</taxon>
        <taxon>Spirurina</taxon>
        <taxon>Spiruromorpha</taxon>
        <taxon>Filarioidea</taxon>
        <taxon>Onchocercidae</taxon>
        <taxon>Onchocerca</taxon>
    </lineage>
</organism>
<sequence>MRFGGKYLVAAPPDGRALWVRHDGSSINLMASTCFIPAVLVLPIDDCFEVRILRVDRVAKCLYVRPLCNDNQYDELNATLSAATANDEVDSCHHAVSQPLNMSTVYMARTEKGYLRAVLLKKEMKVNCPMYGIDHGEVYDISANDVCELLPSLLDVPPLCLCIVLKSCCNTNKCEEFTSFEEGAICIAKICNEFPSNYPQRAKEMYPPAIMSQIYKKDEHGKFVEITCTMKVIDKVPEAPLIPVTNEIRFSRTVESSVVPASVVAESVASRKVFFQACRTNINGGSDSDMPRRRCRALVVKSASVPAITRNPTLPFMFQKFNVSLPAHLTARVTERIDYDIYLMRNSEILDDLKNRMVTATTPLTSRLCLDRGICCIARLIRPARLSNSTFEPQIYRAIASHYRPDDRTCEVLLVDFGQTIVCSVSDLFELHDQPIEVLEKPTASFRCRVKRFSPSKRNANKGIRLLDENDYNICLTLKCARDLYWAKVTLSDTDFVLYYKKPRVRKEKNEKNVNKRINVDTTLEAKNASRVGAVRKFEQRKEKLHEEEVRLYEQEELLRKEEENFTNESIRKEQELQLIALQMQLWDISAKLDMVASNDSNFAKTNPYCPQLQQNNYSGVPVYMTNGYDQSKIRYRNGNSASSIPQQQQNVAINQSWGQQWPYYLSAPHTPNIITPINQYNRPYQQMILSSGMPSQMPYIPNTQISYSNAANNCRFGTPRYNRNINKPPFRHNSRTKKRPMQSKATLSISKTDSTISNSSTGCNSSAGCKISISTDSFWCHRKLEYGEPPHRTISDYCNIAKKQSGKTSPHDNHDNFPRRSLSSISQYTEDLSNTSNRQSAQIKLKQPGKDTGDASDASYTSSVTKPVYTSDESDDYGQLCINTNSYEKQEMLVSPELQISLHLDDERQSFPTYQMYHKVIDIANGNELVVQRIGSDTDWPVFFVTTNPTSQDISIECFDSMQKLNADEIGIGVLCLVQCSDLRRTKVRAIVERFNENIIQVRHIDDGHVETIQLNELWSIEKLSPSVRTRPALAVPCILASFNEAKLVKTINCHKNEIPCVGQLMRLLFKKQRDSDGIWIVELITGMNSDDISEE</sequence>
<feature type="region of interest" description="Disordered" evidence="2">
    <location>
        <begin position="830"/>
        <end position="874"/>
    </location>
</feature>
<keyword evidence="1" id="KW-0175">Coiled coil</keyword>
<feature type="region of interest" description="Disordered" evidence="2">
    <location>
        <begin position="719"/>
        <end position="765"/>
    </location>
</feature>
<evidence type="ECO:0000256" key="1">
    <source>
        <dbReference type="SAM" id="Coils"/>
    </source>
</evidence>
<dbReference type="Pfam" id="PF00567">
    <property type="entry name" value="TUDOR"/>
    <property type="match status" value="1"/>
</dbReference>
<feature type="coiled-coil region" evidence="1">
    <location>
        <begin position="535"/>
        <end position="565"/>
    </location>
</feature>
<protein>
    <recommendedName>
        <fullName evidence="3">Tudor domain-containing protein</fullName>
    </recommendedName>
</protein>
<feature type="compositionally biased region" description="Basic residues" evidence="2">
    <location>
        <begin position="730"/>
        <end position="742"/>
    </location>
</feature>
<dbReference type="CDD" id="cd20379">
    <property type="entry name" value="Tudor_dTUD-like"/>
    <property type="match status" value="1"/>
</dbReference>
<evidence type="ECO:0000313" key="4">
    <source>
        <dbReference type="EnsemblMetazoa" id="OVOC12266.1"/>
    </source>
</evidence>
<evidence type="ECO:0000259" key="3">
    <source>
        <dbReference type="SMART" id="SM00333"/>
    </source>
</evidence>
<name>A0A8R1XQG5_ONCVO</name>
<feature type="compositionally biased region" description="Polar residues" evidence="2">
    <location>
        <begin position="830"/>
        <end position="843"/>
    </location>
</feature>
<proteinExistence type="predicted"/>
<dbReference type="AlphaFoldDB" id="A0A8R1XQG5"/>